<dbReference type="Gene3D" id="3.10.105.10">
    <property type="entry name" value="Dipeptide-binding Protein, Domain 3"/>
    <property type="match status" value="1"/>
</dbReference>
<dbReference type="GO" id="GO:0005886">
    <property type="term" value="C:plasma membrane"/>
    <property type="evidence" value="ECO:0007669"/>
    <property type="project" value="UniProtKB-SubCell"/>
</dbReference>
<dbReference type="PANTHER" id="PTHR30290:SF9">
    <property type="entry name" value="OLIGOPEPTIDE-BINDING PROTEIN APPA"/>
    <property type="match status" value="1"/>
</dbReference>
<dbReference type="RefSeq" id="WP_193083445.1">
    <property type="nucleotide sequence ID" value="NZ_CP045201.1"/>
</dbReference>
<dbReference type="EMBL" id="CP045201">
    <property type="protein sequence ID" value="QOL81124.1"/>
    <property type="molecule type" value="Genomic_DNA"/>
</dbReference>
<dbReference type="PANTHER" id="PTHR30290">
    <property type="entry name" value="PERIPLASMIC BINDING COMPONENT OF ABC TRANSPORTER"/>
    <property type="match status" value="1"/>
</dbReference>
<dbReference type="InterPro" id="IPR000914">
    <property type="entry name" value="SBP_5_dom"/>
</dbReference>
<feature type="domain" description="Solute-binding protein family 5" evidence="10">
    <location>
        <begin position="97"/>
        <end position="464"/>
    </location>
</feature>
<dbReference type="GO" id="GO:0015833">
    <property type="term" value="P:peptide transport"/>
    <property type="evidence" value="ECO:0007669"/>
    <property type="project" value="TreeGrafter"/>
</dbReference>
<keyword evidence="13" id="KW-1185">Reference proteome</keyword>
<evidence type="ECO:0000256" key="2">
    <source>
        <dbReference type="ARBA" id="ARBA00004651"/>
    </source>
</evidence>
<dbReference type="KEGG" id="pshq:F3W81_10065"/>
<evidence type="ECO:0000256" key="4">
    <source>
        <dbReference type="ARBA" id="ARBA00022448"/>
    </source>
</evidence>
<dbReference type="InterPro" id="IPR039424">
    <property type="entry name" value="SBP_5"/>
</dbReference>
<dbReference type="Gene3D" id="1.10.3720.10">
    <property type="entry name" value="MetI-like"/>
    <property type="match status" value="1"/>
</dbReference>
<keyword evidence="4" id="KW-0813">Transport</keyword>
<keyword evidence="8 9" id="KW-0472">Membrane</keyword>
<evidence type="ECO:0000256" key="5">
    <source>
        <dbReference type="ARBA" id="ARBA00022692"/>
    </source>
</evidence>
<feature type="transmembrane region" description="Helical" evidence="9">
    <location>
        <begin position="549"/>
        <end position="571"/>
    </location>
</feature>
<dbReference type="SUPFAM" id="SSF53850">
    <property type="entry name" value="Periplasmic binding protein-like II"/>
    <property type="match status" value="1"/>
</dbReference>
<evidence type="ECO:0000256" key="1">
    <source>
        <dbReference type="ARBA" id="ARBA00004418"/>
    </source>
</evidence>
<evidence type="ECO:0000256" key="9">
    <source>
        <dbReference type="SAM" id="Phobius"/>
    </source>
</evidence>
<evidence type="ECO:0000259" key="11">
    <source>
        <dbReference type="Pfam" id="PF00528"/>
    </source>
</evidence>
<organism evidence="12 13">
    <name type="scientific">Pseudooceanicola spongiae</name>
    <dbReference type="NCBI Taxonomy" id="2613965"/>
    <lineage>
        <taxon>Bacteria</taxon>
        <taxon>Pseudomonadati</taxon>
        <taxon>Pseudomonadota</taxon>
        <taxon>Alphaproteobacteria</taxon>
        <taxon>Rhodobacterales</taxon>
        <taxon>Paracoccaceae</taxon>
        <taxon>Pseudooceanicola</taxon>
    </lineage>
</organism>
<dbReference type="Proteomes" id="UP000594118">
    <property type="component" value="Chromosome"/>
</dbReference>
<dbReference type="GO" id="GO:1904680">
    <property type="term" value="F:peptide transmembrane transporter activity"/>
    <property type="evidence" value="ECO:0007669"/>
    <property type="project" value="TreeGrafter"/>
</dbReference>
<proteinExistence type="inferred from homology"/>
<dbReference type="Gene3D" id="3.40.190.10">
    <property type="entry name" value="Periplasmic binding protein-like II"/>
    <property type="match status" value="1"/>
</dbReference>
<evidence type="ECO:0000256" key="7">
    <source>
        <dbReference type="ARBA" id="ARBA00022989"/>
    </source>
</evidence>
<evidence type="ECO:0000313" key="13">
    <source>
        <dbReference type="Proteomes" id="UP000594118"/>
    </source>
</evidence>
<dbReference type="CDD" id="cd08517">
    <property type="entry name" value="PBP2_NikA_DppA_OppA_like_13"/>
    <property type="match status" value="1"/>
</dbReference>
<evidence type="ECO:0000256" key="3">
    <source>
        <dbReference type="ARBA" id="ARBA00005695"/>
    </source>
</evidence>
<evidence type="ECO:0000256" key="8">
    <source>
        <dbReference type="ARBA" id="ARBA00023136"/>
    </source>
</evidence>
<dbReference type="AlphaFoldDB" id="A0A7L9WMS0"/>
<reference evidence="12 13" key="1">
    <citation type="submission" date="2019-10" db="EMBL/GenBank/DDBJ databases">
        <title>Pseudopuniceibacterium sp. HQ09 islated from Antarctica.</title>
        <authorList>
            <person name="Liao L."/>
            <person name="Su S."/>
            <person name="Chen B."/>
            <person name="Yu Y."/>
        </authorList>
    </citation>
    <scope>NUCLEOTIDE SEQUENCE [LARGE SCALE GENOMIC DNA]</scope>
    <source>
        <strain evidence="12 13">HQ09</strain>
    </source>
</reference>
<gene>
    <name evidence="12" type="ORF">F3W81_10065</name>
</gene>
<evidence type="ECO:0000259" key="10">
    <source>
        <dbReference type="Pfam" id="PF00496"/>
    </source>
</evidence>
<keyword evidence="5 9" id="KW-0812">Transmembrane</keyword>
<keyword evidence="6" id="KW-0732">Signal</keyword>
<name>A0A7L9WMS0_9RHOB</name>
<dbReference type="InterPro" id="IPR035906">
    <property type="entry name" value="MetI-like_sf"/>
</dbReference>
<feature type="domain" description="ABC transmembrane type-1" evidence="11">
    <location>
        <begin position="498"/>
        <end position="579"/>
    </location>
</feature>
<evidence type="ECO:0000313" key="12">
    <source>
        <dbReference type="EMBL" id="QOL81124.1"/>
    </source>
</evidence>
<dbReference type="InterPro" id="IPR000515">
    <property type="entry name" value="MetI-like"/>
</dbReference>
<dbReference type="Pfam" id="PF00528">
    <property type="entry name" value="BPD_transp_1"/>
    <property type="match status" value="1"/>
</dbReference>
<keyword evidence="7 9" id="KW-1133">Transmembrane helix</keyword>
<comment type="similarity">
    <text evidence="3">Belongs to the bacterial solute-binding protein 5 family.</text>
</comment>
<evidence type="ECO:0000256" key="6">
    <source>
        <dbReference type="ARBA" id="ARBA00022729"/>
    </source>
</evidence>
<comment type="subcellular location">
    <subcellularLocation>
        <location evidence="2">Cell membrane</location>
        <topology evidence="2">Multi-pass membrane protein</topology>
    </subcellularLocation>
    <subcellularLocation>
        <location evidence="1">Periplasm</location>
    </subcellularLocation>
</comment>
<sequence length="581" mass="63235">MKIQGQIFTKKTPRRPANRKTPILAHLSRSLRGAAPLALAAALSFAPAAHAQDGGTLNMFTSGYRTLNPAVQSGAATGVPGSQIFAGLMTVGADYAIQPYLAQSWTVSVDQLTVTFTLTPNAHFHDGTTITGEDVKFSLEAVRENHPFGAAMFGNVASIDVPDDTTVVLHLSQPVPGLMYAFQPLLMPILPKHVYGDGQPLKTHPRNMENVVGSGPFKVAENAPAERLVLVKNDDFFLPGKPHLDKIVFPVVKDPLTRVLMLEKGEIDYAPFAGLRPNDASRLEKTKGVNVTTEGYDAIGYVHYLEMNLRNAPFSDHAVREALAHAIDTGFLSKVIFGGRTVPGTGPLHTGNPFYSADVPMYAPDMDLAAQMLDEAGYPVGADGTRFAFTLDVPSWAPQAHVPMAEYIQAQLAKLNITVELRKAPDFGTWVKRIAAFDYDATMNGSFNYPDPTIGVQRHFDCDNIKPVIWANTEGYCNPDMDALLDAAAVEPDFEKRALRNAILPVVTFAGLQFGQVISGAVLVETVFAWPGLGTLAYESILRRDTPTLLGILFFSALMVIVMNMLTDVVYRRIDPRIKAR</sequence>
<accession>A0A7L9WMS0</accession>
<protein>
    <submittedName>
        <fullName evidence="12">ABC transporter permease subunit</fullName>
    </submittedName>
</protein>
<dbReference type="Pfam" id="PF00496">
    <property type="entry name" value="SBP_bac_5"/>
    <property type="match status" value="1"/>
</dbReference>